<accession>A0A9Q1FMR8</accession>
<organism evidence="3 4">
    <name type="scientific">Synaphobranchus kaupii</name>
    <name type="common">Kaup's arrowtooth eel</name>
    <dbReference type="NCBI Taxonomy" id="118154"/>
    <lineage>
        <taxon>Eukaryota</taxon>
        <taxon>Metazoa</taxon>
        <taxon>Chordata</taxon>
        <taxon>Craniata</taxon>
        <taxon>Vertebrata</taxon>
        <taxon>Euteleostomi</taxon>
        <taxon>Actinopterygii</taxon>
        <taxon>Neopterygii</taxon>
        <taxon>Teleostei</taxon>
        <taxon>Anguilliformes</taxon>
        <taxon>Synaphobranchidae</taxon>
        <taxon>Synaphobranchus</taxon>
    </lineage>
</organism>
<dbReference type="GO" id="GO:0003824">
    <property type="term" value="F:catalytic activity"/>
    <property type="evidence" value="ECO:0007669"/>
    <property type="project" value="InterPro"/>
</dbReference>
<dbReference type="EMBL" id="JAINUF010000005">
    <property type="protein sequence ID" value="KAJ8361648.1"/>
    <property type="molecule type" value="Genomic_DNA"/>
</dbReference>
<feature type="compositionally biased region" description="Basic and acidic residues" evidence="1">
    <location>
        <begin position="392"/>
        <end position="401"/>
    </location>
</feature>
<dbReference type="SUPFAM" id="SSF56219">
    <property type="entry name" value="DNase I-like"/>
    <property type="match status" value="1"/>
</dbReference>
<dbReference type="Pfam" id="PF14529">
    <property type="entry name" value="Exo_endo_phos_2"/>
    <property type="match status" value="1"/>
</dbReference>
<dbReference type="PANTHER" id="PTHR36688:SF1">
    <property type="entry name" value="ENDONUCLEASE_EXONUCLEASE_PHOSPHATASE DOMAIN-CONTAINING PROTEIN"/>
    <property type="match status" value="1"/>
</dbReference>
<name>A0A9Q1FMR8_SYNKA</name>
<feature type="domain" description="Reverse transcriptase" evidence="2">
    <location>
        <begin position="460"/>
        <end position="716"/>
    </location>
</feature>
<dbReference type="Proteomes" id="UP001152622">
    <property type="component" value="Chromosome 5"/>
</dbReference>
<evidence type="ECO:0000256" key="1">
    <source>
        <dbReference type="SAM" id="MobiDB-lite"/>
    </source>
</evidence>
<sequence length="956" mass="107747">MPQRHLRPSGPALSIASINIEGFSRCKADILATVVKHFDIVCMQETHIGPAQHRPALPGMKLVAETRHRQYGSAVFSRPNLTIEEVCTHTTEGQMETITVALPNVSVTSVYKPPKSPFSHTELPDRCKRKFQISIGDFNAHGTSWGYKENNQDGDAVETWLESKHLTLIHDAKLPKSFHSARWKQGYNPDLVCVSSELASRAVKEVLDPIPHSQHRPITITIRSVLQATTVPFRRRFNLRKADWLLYQQEIEDSIPSIPPHPNSYTTFTDLLKRSARRHIPRGCQTEYIPGLSETSSDLLQAYHTAYHEDPFSSTTTELGEILLNKVGEDRRQVWKELIENTNMTNNSRKAWATIRRLGADHTTPPTLTTVTANSVAAQLVLNGRSQTRRRPTGEYRRTAVSDHPQPASALTKPFDPEELEAALCLLKPGKAAGIDDVLAEMIQHLGPKAKSWLLEMLNSCMAKKTIPPVWRKAKTVAIPKPGKDPSSPKSYRPISLLCITYKLYERLLLQRLTPLIDSKLTKDQAGFRPGRSCAGQLLNLTQHIEDGFECKLITGAAFIDLTAAYDTVQHRAMIRKLLDMTGDLDLCQVIKSLLNNRRFFVQLNDKKSKWKAQKNGLPQGSVLAPLLFNIYTNDQPLPPQCRRFIYADDLCITTQQESFHKIEPVLESALQEMSTYYNNNHLKPNPSKNPAMQTLSFKTHLQNTKAKVNTRNNILRKLVNSKWGADPPTIRATALALCFSTAEYACSSWSRSHHTKLVDTALNDTCRIITGCIKTTPVPCLYALAGIAPPHTRRSIVARDERRAQESDMRHPLYGHTAPPSRLKSRASFLHTVPPLQSTKETARTNIWRVEWHQLNTRAQEWMERGITPTECLASGHDLPWPTWKTLNRLRVEQGRCKALQKTWNYHTEDTCGCGAVQTMSHLLECDDAPQCSPQDLAEPTPSAVSCARYWQNDI</sequence>
<keyword evidence="4" id="KW-1185">Reference proteome</keyword>
<evidence type="ECO:0000313" key="4">
    <source>
        <dbReference type="Proteomes" id="UP001152622"/>
    </source>
</evidence>
<proteinExistence type="predicted"/>
<dbReference type="InterPro" id="IPR000477">
    <property type="entry name" value="RT_dom"/>
</dbReference>
<dbReference type="PANTHER" id="PTHR36688">
    <property type="entry name" value="ENDO/EXONUCLEASE/PHOSPHATASE DOMAIN-CONTAINING PROTEIN"/>
    <property type="match status" value="1"/>
</dbReference>
<feature type="region of interest" description="Disordered" evidence="1">
    <location>
        <begin position="387"/>
        <end position="411"/>
    </location>
</feature>
<dbReference type="CDD" id="cd01650">
    <property type="entry name" value="RT_nLTR_like"/>
    <property type="match status" value="1"/>
</dbReference>
<dbReference type="InterPro" id="IPR052560">
    <property type="entry name" value="RdDP_mobile_element"/>
</dbReference>
<protein>
    <recommendedName>
        <fullName evidence="2">Reverse transcriptase domain-containing protein</fullName>
    </recommendedName>
</protein>
<dbReference type="Gene3D" id="3.60.10.10">
    <property type="entry name" value="Endonuclease/exonuclease/phosphatase"/>
    <property type="match status" value="1"/>
</dbReference>
<dbReference type="OrthoDB" id="416454at2759"/>
<reference evidence="3" key="1">
    <citation type="journal article" date="2023" name="Science">
        <title>Genome structures resolve the early diversification of teleost fishes.</title>
        <authorList>
            <person name="Parey E."/>
            <person name="Louis A."/>
            <person name="Montfort J."/>
            <person name="Bouchez O."/>
            <person name="Roques C."/>
            <person name="Iampietro C."/>
            <person name="Lluch J."/>
            <person name="Castinel A."/>
            <person name="Donnadieu C."/>
            <person name="Desvignes T."/>
            <person name="Floi Bucao C."/>
            <person name="Jouanno E."/>
            <person name="Wen M."/>
            <person name="Mejri S."/>
            <person name="Dirks R."/>
            <person name="Jansen H."/>
            <person name="Henkel C."/>
            <person name="Chen W.J."/>
            <person name="Zahm M."/>
            <person name="Cabau C."/>
            <person name="Klopp C."/>
            <person name="Thompson A.W."/>
            <person name="Robinson-Rechavi M."/>
            <person name="Braasch I."/>
            <person name="Lecointre G."/>
            <person name="Bobe J."/>
            <person name="Postlethwait J.H."/>
            <person name="Berthelot C."/>
            <person name="Roest Crollius H."/>
            <person name="Guiguen Y."/>
        </authorList>
    </citation>
    <scope>NUCLEOTIDE SEQUENCE</scope>
    <source>
        <strain evidence="3">WJC10195</strain>
    </source>
</reference>
<gene>
    <name evidence="3" type="ORF">SKAU_G00181730</name>
</gene>
<dbReference type="InterPro" id="IPR005135">
    <property type="entry name" value="Endo/exonuclease/phosphatase"/>
</dbReference>
<dbReference type="InterPro" id="IPR036691">
    <property type="entry name" value="Endo/exonu/phosph_ase_sf"/>
</dbReference>
<evidence type="ECO:0000313" key="3">
    <source>
        <dbReference type="EMBL" id="KAJ8361648.1"/>
    </source>
</evidence>
<dbReference type="Pfam" id="PF00078">
    <property type="entry name" value="RVT_1"/>
    <property type="match status" value="1"/>
</dbReference>
<dbReference type="PROSITE" id="PS50878">
    <property type="entry name" value="RT_POL"/>
    <property type="match status" value="1"/>
</dbReference>
<dbReference type="AlphaFoldDB" id="A0A9Q1FMR8"/>
<dbReference type="SUPFAM" id="SSF56672">
    <property type="entry name" value="DNA/RNA polymerases"/>
    <property type="match status" value="1"/>
</dbReference>
<evidence type="ECO:0000259" key="2">
    <source>
        <dbReference type="PROSITE" id="PS50878"/>
    </source>
</evidence>
<dbReference type="InterPro" id="IPR043502">
    <property type="entry name" value="DNA/RNA_pol_sf"/>
</dbReference>
<comment type="caution">
    <text evidence="3">The sequence shown here is derived from an EMBL/GenBank/DDBJ whole genome shotgun (WGS) entry which is preliminary data.</text>
</comment>